<dbReference type="InterPro" id="IPR036676">
    <property type="entry name" value="PurM-like_C_sf"/>
</dbReference>
<reference evidence="3" key="2">
    <citation type="submission" date="2021-04" db="EMBL/GenBank/DDBJ databases">
        <authorList>
            <person name="Gilroy R."/>
        </authorList>
    </citation>
    <scope>NUCLEOTIDE SEQUENCE</scope>
    <source>
        <strain evidence="3">USAMLcec3-2134</strain>
    </source>
</reference>
<protein>
    <submittedName>
        <fullName evidence="3">Hydrogenase maturation factor</fullName>
    </submittedName>
</protein>
<dbReference type="EMBL" id="DWXE01000017">
    <property type="protein sequence ID" value="HJB90844.1"/>
    <property type="molecule type" value="Genomic_DNA"/>
</dbReference>
<comment type="caution">
    <text evidence="3">The sequence shown here is derived from an EMBL/GenBank/DDBJ whole genome shotgun (WGS) entry which is preliminary data.</text>
</comment>
<evidence type="ECO:0000313" key="4">
    <source>
        <dbReference type="Proteomes" id="UP000886883"/>
    </source>
</evidence>
<dbReference type="InterPro" id="IPR011854">
    <property type="entry name" value="HypE"/>
</dbReference>
<dbReference type="Proteomes" id="UP000886883">
    <property type="component" value="Unassembled WGS sequence"/>
</dbReference>
<organism evidence="3 4">
    <name type="scientific">Candidatus Eisenbergiella merdigallinarum</name>
    <dbReference type="NCBI Taxonomy" id="2838552"/>
    <lineage>
        <taxon>Bacteria</taxon>
        <taxon>Bacillati</taxon>
        <taxon>Bacillota</taxon>
        <taxon>Clostridia</taxon>
        <taxon>Lachnospirales</taxon>
        <taxon>Lachnospiraceae</taxon>
        <taxon>Eisenbergiella</taxon>
    </lineage>
</organism>
<name>A0A9D2SCL9_9FIRM</name>
<dbReference type="Pfam" id="PF02769">
    <property type="entry name" value="AIRS_C"/>
    <property type="match status" value="1"/>
</dbReference>
<gene>
    <name evidence="3" type="ORF">H9763_05175</name>
</gene>
<dbReference type="SUPFAM" id="SSF55326">
    <property type="entry name" value="PurM N-terminal domain-like"/>
    <property type="match status" value="1"/>
</dbReference>
<dbReference type="PANTHER" id="PTHR30303">
    <property type="entry name" value="HYDROGENASE ISOENZYMES FORMATION PROTEIN HYPE"/>
    <property type="match status" value="1"/>
</dbReference>
<sequence length="363" mass="38048">MKLGNVTGNVYRRSIYHKLNCGKNEKSAVTGENCAFFLPEFPSGGFFGETPQGGNGGAGAAGVRIAAAMSHTSYPGETGGKYAVYAAANQAAAAGAARLSGVLLRILLPSGAPEQLLGRIAKGARGAADELGIPVLDAKAQVSFGITVPLTSAAALGGAKAGDKAPEQGREQGSGKDGREGPEDRQVVMTKWAGLEGSAILADLCGEKLRERYPAWLLEEARGMEGFLSVCREAEIAAKAGADALCAAAEGGIFHALWTLAQRAGVGLDIDLKKIPIRQETVEICNALDRNPYGLLSNGSLLCLTPRGDRLVRALQEEGIPAAVIGFAADGNDRVVRNGEETRFLEPAGEDEIYQIWKEKVWI</sequence>
<feature type="region of interest" description="Disordered" evidence="1">
    <location>
        <begin position="157"/>
        <end position="184"/>
    </location>
</feature>
<evidence type="ECO:0000259" key="2">
    <source>
        <dbReference type="Pfam" id="PF02769"/>
    </source>
</evidence>
<dbReference type="GO" id="GO:0051604">
    <property type="term" value="P:protein maturation"/>
    <property type="evidence" value="ECO:0007669"/>
    <property type="project" value="TreeGrafter"/>
</dbReference>
<dbReference type="InterPro" id="IPR010918">
    <property type="entry name" value="PurM-like_C_dom"/>
</dbReference>
<feature type="compositionally biased region" description="Basic and acidic residues" evidence="1">
    <location>
        <begin position="161"/>
        <end position="184"/>
    </location>
</feature>
<dbReference type="AlphaFoldDB" id="A0A9D2SCL9"/>
<reference evidence="3" key="1">
    <citation type="journal article" date="2021" name="PeerJ">
        <title>Extensive microbial diversity within the chicken gut microbiome revealed by metagenomics and culture.</title>
        <authorList>
            <person name="Gilroy R."/>
            <person name="Ravi A."/>
            <person name="Getino M."/>
            <person name="Pursley I."/>
            <person name="Horton D.L."/>
            <person name="Alikhan N.F."/>
            <person name="Baker D."/>
            <person name="Gharbi K."/>
            <person name="Hall N."/>
            <person name="Watson M."/>
            <person name="Adriaenssens E.M."/>
            <person name="Foster-Nyarko E."/>
            <person name="Jarju S."/>
            <person name="Secka A."/>
            <person name="Antonio M."/>
            <person name="Oren A."/>
            <person name="Chaudhuri R.R."/>
            <person name="La Ragione R."/>
            <person name="Hildebrand F."/>
            <person name="Pallen M.J."/>
        </authorList>
    </citation>
    <scope>NUCLEOTIDE SEQUENCE</scope>
    <source>
        <strain evidence="3">USAMLcec3-2134</strain>
    </source>
</reference>
<dbReference type="SUPFAM" id="SSF56042">
    <property type="entry name" value="PurM C-terminal domain-like"/>
    <property type="match status" value="1"/>
</dbReference>
<accession>A0A9D2SCL9</accession>
<proteinExistence type="predicted"/>
<dbReference type="Gene3D" id="3.90.650.10">
    <property type="entry name" value="PurM-like C-terminal domain"/>
    <property type="match status" value="1"/>
</dbReference>
<evidence type="ECO:0000313" key="3">
    <source>
        <dbReference type="EMBL" id="HJB90844.1"/>
    </source>
</evidence>
<dbReference type="PANTHER" id="PTHR30303:SF4">
    <property type="entry name" value="HYDROGENASE EXPRESSION_FORMATION PROTEIN HYPE"/>
    <property type="match status" value="1"/>
</dbReference>
<evidence type="ECO:0000256" key="1">
    <source>
        <dbReference type="SAM" id="MobiDB-lite"/>
    </source>
</evidence>
<dbReference type="Gene3D" id="3.30.1330.10">
    <property type="entry name" value="PurM-like, N-terminal domain"/>
    <property type="match status" value="1"/>
</dbReference>
<dbReference type="InterPro" id="IPR036921">
    <property type="entry name" value="PurM-like_N_sf"/>
</dbReference>
<feature type="domain" description="PurM-like C-terminal" evidence="2">
    <location>
        <begin position="230"/>
        <end position="333"/>
    </location>
</feature>